<dbReference type="InterPro" id="IPR003344">
    <property type="entry name" value="Big_1_dom"/>
</dbReference>
<dbReference type="PROSITE" id="PS51257">
    <property type="entry name" value="PROKAR_LIPOPROTEIN"/>
    <property type="match status" value="1"/>
</dbReference>
<evidence type="ECO:0000313" key="5">
    <source>
        <dbReference type="Proteomes" id="UP001202134"/>
    </source>
</evidence>
<dbReference type="Gene3D" id="2.60.40.10">
    <property type="entry name" value="Immunoglobulins"/>
    <property type="match status" value="5"/>
</dbReference>
<comment type="similarity">
    <text evidence="1">Belongs to the intimin/invasin family.</text>
</comment>
<comment type="caution">
    <text evidence="4">The sequence shown here is derived from an EMBL/GenBank/DDBJ whole genome shotgun (WGS) entry which is preliminary data.</text>
</comment>
<evidence type="ECO:0000256" key="1">
    <source>
        <dbReference type="ARBA" id="ARBA00010116"/>
    </source>
</evidence>
<evidence type="ECO:0000313" key="4">
    <source>
        <dbReference type="EMBL" id="MCL1046067.1"/>
    </source>
</evidence>
<evidence type="ECO:0000256" key="2">
    <source>
        <dbReference type="SAM" id="SignalP"/>
    </source>
</evidence>
<sequence>MRSAQRLFLALLSSIFLFACSGGGSISDDGGGGTTPTETISIELSSSVASDVEVDATTGAVLTATVTSSTNGAVSGELVTFALNNAELGTFSNETATAVTNSSGIAIINILSANIAGSGSVSATIESGESTSIALTMKGDGNDGGGVNVTTVELSLSTTTINAIDGSTLTALVSNSINGVIEGELVTFVLNNPDLGTFDVTTATAVTGADGIATIHLFSAEIAGSGTVSASIESGENDSKPFTMVGDGGEAGGGAQVTLKLYNATGDEVDTISTLVPGVLVATVTGINKPTIVSFSSEIGDLPITSAVTNDEGKASVDIYAGSSLGAGIVTASLSSGEKGEAIVIVGATNVVMGSGSPLEEGVAEVSTTDLSAGGTATVTVLIQDEAGNPFNQPIDVNFSSTCVTSGQAELSSPVSSTNGVATSTYLAQGCAGEDQINVTANAGGISLSAVATINVLQSDIGSIVFVSAEPENIGILGTGGIESSVVKFQVLDKNSNVVANQAVDFSLNTVVGGISIDPVTATTNNEGIVQTVVTTGTVATSVRVTATVDNDAVPAISSQSKQLIVSTGIPDQDSFSLSSTIRNAEGWNREGTEVEVTARMADAFNNPVPDGTTVSFTTEGGSIEDACQTTNGTCSVMWTSQLPRPEGQSFYDALGNQTLSPIQNLKCYKLTDKSEDPTCEADNIVYGNFYGQPYGGRATITATAIGEESFPDLNGNGRFDADEMNEFLNGTDVTGEKFDLDDAFNDYNEDTVFNPQAADSLKGLDGGALEELIDFNVNTVFDTADGLYNGVLCSDPVHAGCADGVSDSKSLFVRRSIVIVMSGSTAVVTLPEEIQIIDEVQDEDADGNTIVVDREHDATTPIQIIGKGSASVAFTLSDLHNQQLPAGTIVTFSASAGSVTSTSTITWPSSNHNGGRNFAVSLKGEDEPNSGVFSVTTETPGGVLTEVLAIGINIL</sequence>
<keyword evidence="2" id="KW-0732">Signal</keyword>
<feature type="signal peptide" evidence="2">
    <location>
        <begin position="1"/>
        <end position="19"/>
    </location>
</feature>
<feature type="domain" description="Big-1" evidence="3">
    <location>
        <begin position="466"/>
        <end position="567"/>
    </location>
</feature>
<dbReference type="Proteomes" id="UP001202134">
    <property type="component" value="Unassembled WGS sequence"/>
</dbReference>
<dbReference type="SUPFAM" id="SSF49373">
    <property type="entry name" value="Invasin/intimin cell-adhesion fragments"/>
    <property type="match status" value="4"/>
</dbReference>
<dbReference type="PROSITE" id="PS51127">
    <property type="entry name" value="BIG1"/>
    <property type="match status" value="1"/>
</dbReference>
<organism evidence="4 5">
    <name type="scientific">Shewanella electrodiphila</name>
    <dbReference type="NCBI Taxonomy" id="934143"/>
    <lineage>
        <taxon>Bacteria</taxon>
        <taxon>Pseudomonadati</taxon>
        <taxon>Pseudomonadota</taxon>
        <taxon>Gammaproteobacteria</taxon>
        <taxon>Alteromonadales</taxon>
        <taxon>Shewanellaceae</taxon>
        <taxon>Shewanella</taxon>
    </lineage>
</organism>
<gene>
    <name evidence="4" type="ORF">L2737_12105</name>
</gene>
<protein>
    <recommendedName>
        <fullName evidence="3">Big-1 domain-containing protein</fullName>
    </recommendedName>
</protein>
<dbReference type="EMBL" id="JAKIKU010000006">
    <property type="protein sequence ID" value="MCL1046067.1"/>
    <property type="molecule type" value="Genomic_DNA"/>
</dbReference>
<accession>A0ABT0KQD7</accession>
<feature type="chain" id="PRO_5047332197" description="Big-1 domain-containing protein" evidence="2">
    <location>
        <begin position="20"/>
        <end position="956"/>
    </location>
</feature>
<name>A0ABT0KQD7_9GAMM</name>
<proteinExistence type="inferred from homology"/>
<dbReference type="InterPro" id="IPR008964">
    <property type="entry name" value="Invasin/intimin_cell_adhesion"/>
</dbReference>
<keyword evidence="5" id="KW-1185">Reference proteome</keyword>
<dbReference type="InterPro" id="IPR013783">
    <property type="entry name" value="Ig-like_fold"/>
</dbReference>
<evidence type="ECO:0000259" key="3">
    <source>
        <dbReference type="PROSITE" id="PS51127"/>
    </source>
</evidence>
<dbReference type="SMART" id="SM00634">
    <property type="entry name" value="BID_1"/>
    <property type="match status" value="3"/>
</dbReference>
<reference evidence="4 5" key="1">
    <citation type="submission" date="2022-01" db="EMBL/GenBank/DDBJ databases">
        <title>Whole genome-based taxonomy of the Shewanellaceae.</title>
        <authorList>
            <person name="Martin-Rodriguez A.J."/>
        </authorList>
    </citation>
    <scope>NUCLEOTIDE SEQUENCE [LARGE SCALE GENOMIC DNA]</scope>
    <source>
        <strain evidence="4 5">DSM 24955</strain>
    </source>
</reference>